<dbReference type="EMBL" id="CP144696">
    <property type="protein sequence ID" value="WVZ12988.1"/>
    <property type="molecule type" value="Genomic_DNA"/>
</dbReference>
<evidence type="ECO:0000313" key="2">
    <source>
        <dbReference type="EMBL" id="WVZ12988.1"/>
    </source>
</evidence>
<accession>A0AAQ3NPX3</accession>
<proteinExistence type="predicted"/>
<sequence length="296" mass="33197">MAVPSSLFSLSFPFDPQIQIQIQNLSFSLSLPSHFSLFTSTKPRFSAFKLSSSHSSSSPLTTGFLTDDDLRRLNSLESFLYRRDLPSGSLSVRLMRPHETRSTVLLLAHSFAESLLIPAAYVNLLAFLINQYLLQRLTLLPNTATLVAFYTQTPSPPTAAEDDGAPLAGTVEICFNRRGANASVPSPTPPRDSPYICNMAVQKSLRRRGIGWHLLKASEELISQMSSSKEVYLHCRMIDEAPFKMYTKADYKIVKTDSILVLLMLQRRKYLMCKELPLSSTTTESDLSEYDKQKTI</sequence>
<dbReference type="Gene3D" id="3.40.630.30">
    <property type="match status" value="1"/>
</dbReference>
<dbReference type="Proteomes" id="UP001374535">
    <property type="component" value="Chromosome 5"/>
</dbReference>
<dbReference type="AlphaFoldDB" id="A0AAQ3NPX3"/>
<name>A0AAQ3NPX3_VIGMU</name>
<protein>
    <recommendedName>
        <fullName evidence="1">N-acetyltransferase domain-containing protein</fullName>
    </recommendedName>
</protein>
<dbReference type="InterPro" id="IPR016181">
    <property type="entry name" value="Acyl_CoA_acyltransferase"/>
</dbReference>
<keyword evidence="3" id="KW-1185">Reference proteome</keyword>
<reference evidence="2 3" key="1">
    <citation type="journal article" date="2023" name="Life. Sci Alliance">
        <title>Evolutionary insights into 3D genome organization and epigenetic landscape of Vigna mungo.</title>
        <authorList>
            <person name="Junaid A."/>
            <person name="Singh B."/>
            <person name="Bhatia S."/>
        </authorList>
    </citation>
    <scope>NUCLEOTIDE SEQUENCE [LARGE SCALE GENOMIC DNA]</scope>
    <source>
        <strain evidence="2">Urdbean</strain>
    </source>
</reference>
<feature type="domain" description="N-acetyltransferase" evidence="1">
    <location>
        <begin position="115"/>
        <end position="277"/>
    </location>
</feature>
<organism evidence="2 3">
    <name type="scientific">Vigna mungo</name>
    <name type="common">Black gram</name>
    <name type="synonym">Phaseolus mungo</name>
    <dbReference type="NCBI Taxonomy" id="3915"/>
    <lineage>
        <taxon>Eukaryota</taxon>
        <taxon>Viridiplantae</taxon>
        <taxon>Streptophyta</taxon>
        <taxon>Embryophyta</taxon>
        <taxon>Tracheophyta</taxon>
        <taxon>Spermatophyta</taxon>
        <taxon>Magnoliopsida</taxon>
        <taxon>eudicotyledons</taxon>
        <taxon>Gunneridae</taxon>
        <taxon>Pentapetalae</taxon>
        <taxon>rosids</taxon>
        <taxon>fabids</taxon>
        <taxon>Fabales</taxon>
        <taxon>Fabaceae</taxon>
        <taxon>Papilionoideae</taxon>
        <taxon>50 kb inversion clade</taxon>
        <taxon>NPAAA clade</taxon>
        <taxon>indigoferoid/millettioid clade</taxon>
        <taxon>Phaseoleae</taxon>
        <taxon>Vigna</taxon>
    </lineage>
</organism>
<gene>
    <name evidence="2" type="ORF">V8G54_017518</name>
</gene>
<dbReference type="PANTHER" id="PTHR47489">
    <property type="entry name" value="ACYL-COA N-ACYLTRANSFERASES (NAT) SUPERFAMILY PROTEIN"/>
    <property type="match status" value="1"/>
</dbReference>
<evidence type="ECO:0000313" key="3">
    <source>
        <dbReference type="Proteomes" id="UP001374535"/>
    </source>
</evidence>
<dbReference type="PANTHER" id="PTHR47489:SF2">
    <property type="entry name" value="GCN5-RELATED N-ACETYLTRANSFERASE 5, CHLOROPLASTIC"/>
    <property type="match status" value="1"/>
</dbReference>
<dbReference type="CDD" id="cd04301">
    <property type="entry name" value="NAT_SF"/>
    <property type="match status" value="1"/>
</dbReference>
<dbReference type="PROSITE" id="PS51186">
    <property type="entry name" value="GNAT"/>
    <property type="match status" value="1"/>
</dbReference>
<evidence type="ECO:0000259" key="1">
    <source>
        <dbReference type="PROSITE" id="PS51186"/>
    </source>
</evidence>
<dbReference type="Pfam" id="PF00583">
    <property type="entry name" value="Acetyltransf_1"/>
    <property type="match status" value="1"/>
</dbReference>
<dbReference type="SUPFAM" id="SSF55729">
    <property type="entry name" value="Acyl-CoA N-acyltransferases (Nat)"/>
    <property type="match status" value="1"/>
</dbReference>
<dbReference type="GO" id="GO:0016747">
    <property type="term" value="F:acyltransferase activity, transferring groups other than amino-acyl groups"/>
    <property type="evidence" value="ECO:0007669"/>
    <property type="project" value="InterPro"/>
</dbReference>
<dbReference type="InterPro" id="IPR000182">
    <property type="entry name" value="GNAT_dom"/>
</dbReference>